<dbReference type="GO" id="GO:0046872">
    <property type="term" value="F:metal ion binding"/>
    <property type="evidence" value="ECO:0007669"/>
    <property type="project" value="UniProtKB-KW"/>
</dbReference>
<evidence type="ECO:0000256" key="6">
    <source>
        <dbReference type="ARBA" id="ARBA00023002"/>
    </source>
</evidence>
<keyword evidence="3" id="KW-0001">2Fe-2S</keyword>
<dbReference type="SUPFAM" id="SSF50022">
    <property type="entry name" value="ISP domain"/>
    <property type="match status" value="1"/>
</dbReference>
<dbReference type="InterPro" id="IPR023753">
    <property type="entry name" value="FAD/NAD-binding_dom"/>
</dbReference>
<dbReference type="Gene3D" id="3.50.50.60">
    <property type="entry name" value="FAD/NAD(P)-binding domain"/>
    <property type="match status" value="2"/>
</dbReference>
<gene>
    <name evidence="10" type="ORF">SAMN05216550_114169</name>
</gene>
<reference evidence="10 11" key="1">
    <citation type="submission" date="2016-10" db="EMBL/GenBank/DDBJ databases">
        <authorList>
            <person name="Varghese N."/>
            <person name="Submissions S."/>
        </authorList>
    </citation>
    <scope>NUCLEOTIDE SEQUENCE [LARGE SCALE GENOMIC DNA]</scope>
    <source>
        <strain evidence="10 11">LMG 22274</strain>
    </source>
</reference>
<evidence type="ECO:0000256" key="3">
    <source>
        <dbReference type="ARBA" id="ARBA00022714"/>
    </source>
</evidence>
<dbReference type="PANTHER" id="PTHR43557">
    <property type="entry name" value="APOPTOSIS-INDUCING FACTOR 1"/>
    <property type="match status" value="1"/>
</dbReference>
<sequence>MNAWIKAAELGALPASGMTRVKIENEAVLLVRDGECLRAFQADCPHAGAPLEAGALCNGRIVCPWHKAVFAADSGAWLEPPALGSLKAWPVKVESSSVFIDLQPGAPAATVARRGTPQRFAIIGGGAAAASAVATLLDNGFDGELTVFCAEPEAPYDRTCLSKFVPAGDMQPDDVPPLLSEEITRDERLRIEHTAVVRFDTALKRVTLADGRETAFDAALVATGSSARRPDLPGANLDRVFTLRTLHDAKAILEGIAPGEHVVMLGDSFISLETASALRKRDVRVTVVTPSGVPLHQALGARVGSLFRDWHEAHGVTFQRAKALRLEGRECIESIQLDTGENLPAHAVIAGVGVRPATQLLAGLKLDHDGGVSVDATMCAAPRVYVAGDIARFPLADGSGLARTARIEHWRVAQQLARVAALNMLEREVRYEGVPFFWTEHFGQRVDYLGHATQWDDLDISGNFAEGRVRAIYSRLGHVQAVLACGYDQATAHLIERMREPITADIARAVLGG</sequence>
<evidence type="ECO:0000256" key="4">
    <source>
        <dbReference type="ARBA" id="ARBA00022723"/>
    </source>
</evidence>
<evidence type="ECO:0000259" key="9">
    <source>
        <dbReference type="PROSITE" id="PS51296"/>
    </source>
</evidence>
<dbReference type="InterPro" id="IPR050446">
    <property type="entry name" value="FAD-oxidoreductase/Apoptosis"/>
</dbReference>
<accession>A0AAQ1GK76</accession>
<dbReference type="Proteomes" id="UP000183529">
    <property type="component" value="Unassembled WGS sequence"/>
</dbReference>
<dbReference type="GeneID" id="61304070"/>
<dbReference type="InterPro" id="IPR016156">
    <property type="entry name" value="FAD/NAD-linked_Rdtase_dimer_sf"/>
</dbReference>
<dbReference type="EMBL" id="FNZM01000014">
    <property type="protein sequence ID" value="SEK05162.1"/>
    <property type="molecule type" value="Genomic_DNA"/>
</dbReference>
<evidence type="ECO:0000256" key="5">
    <source>
        <dbReference type="ARBA" id="ARBA00022827"/>
    </source>
</evidence>
<dbReference type="GO" id="GO:0005737">
    <property type="term" value="C:cytoplasm"/>
    <property type="evidence" value="ECO:0007669"/>
    <property type="project" value="TreeGrafter"/>
</dbReference>
<dbReference type="SUPFAM" id="SSF51905">
    <property type="entry name" value="FAD/NAD(P)-binding domain"/>
    <property type="match status" value="2"/>
</dbReference>
<dbReference type="SUPFAM" id="SSF55424">
    <property type="entry name" value="FAD/NAD-linked reductases, dimerisation (C-terminal) domain"/>
    <property type="match status" value="1"/>
</dbReference>
<evidence type="ECO:0000256" key="1">
    <source>
        <dbReference type="ARBA" id="ARBA00001974"/>
    </source>
</evidence>
<evidence type="ECO:0000256" key="2">
    <source>
        <dbReference type="ARBA" id="ARBA00022630"/>
    </source>
</evidence>
<dbReference type="InterPro" id="IPR017941">
    <property type="entry name" value="Rieske_2Fe-2S"/>
</dbReference>
<dbReference type="PRINTS" id="PR00411">
    <property type="entry name" value="PNDRDTASEI"/>
</dbReference>
<keyword evidence="5" id="KW-0274">FAD</keyword>
<dbReference type="AlphaFoldDB" id="A0AAQ1GK76"/>
<comment type="cofactor">
    <cofactor evidence="1">
        <name>FAD</name>
        <dbReference type="ChEBI" id="CHEBI:57692"/>
    </cofactor>
</comment>
<keyword evidence="4" id="KW-0479">Metal-binding</keyword>
<dbReference type="Gene3D" id="3.30.390.30">
    <property type="match status" value="1"/>
</dbReference>
<feature type="domain" description="Rieske" evidence="9">
    <location>
        <begin position="5"/>
        <end position="100"/>
    </location>
</feature>
<dbReference type="Pfam" id="PF00355">
    <property type="entry name" value="Rieske"/>
    <property type="match status" value="1"/>
</dbReference>
<dbReference type="PRINTS" id="PR00368">
    <property type="entry name" value="FADPNR"/>
</dbReference>
<dbReference type="RefSeq" id="WP_074985740.1">
    <property type="nucleotide sequence ID" value="NZ_CADFGN010000012.1"/>
</dbReference>
<dbReference type="Pfam" id="PF07992">
    <property type="entry name" value="Pyr_redox_2"/>
    <property type="match status" value="1"/>
</dbReference>
<dbReference type="PANTHER" id="PTHR43557:SF2">
    <property type="entry name" value="RIESKE DOMAIN-CONTAINING PROTEIN-RELATED"/>
    <property type="match status" value="1"/>
</dbReference>
<dbReference type="InterPro" id="IPR036922">
    <property type="entry name" value="Rieske_2Fe-2S_sf"/>
</dbReference>
<proteinExistence type="predicted"/>
<protein>
    <submittedName>
        <fullName evidence="10">Rieske [2Fe-2S] domain-containing protein</fullName>
    </submittedName>
</protein>
<evidence type="ECO:0000313" key="10">
    <source>
        <dbReference type="EMBL" id="SEK05162.1"/>
    </source>
</evidence>
<dbReference type="GO" id="GO:0016651">
    <property type="term" value="F:oxidoreductase activity, acting on NAD(P)H"/>
    <property type="evidence" value="ECO:0007669"/>
    <property type="project" value="TreeGrafter"/>
</dbReference>
<evidence type="ECO:0000256" key="7">
    <source>
        <dbReference type="ARBA" id="ARBA00023004"/>
    </source>
</evidence>
<organism evidence="10 11">
    <name type="scientific">Paraburkholderia tropica</name>
    <dbReference type="NCBI Taxonomy" id="92647"/>
    <lineage>
        <taxon>Bacteria</taxon>
        <taxon>Pseudomonadati</taxon>
        <taxon>Pseudomonadota</taxon>
        <taxon>Betaproteobacteria</taxon>
        <taxon>Burkholderiales</taxon>
        <taxon>Burkholderiaceae</taxon>
        <taxon>Paraburkholderia</taxon>
    </lineage>
</organism>
<evidence type="ECO:0000256" key="8">
    <source>
        <dbReference type="ARBA" id="ARBA00023014"/>
    </source>
</evidence>
<keyword evidence="7" id="KW-0408">Iron</keyword>
<evidence type="ECO:0000313" key="11">
    <source>
        <dbReference type="Proteomes" id="UP000183529"/>
    </source>
</evidence>
<dbReference type="Gene3D" id="2.102.10.10">
    <property type="entry name" value="Rieske [2Fe-2S] iron-sulphur domain"/>
    <property type="match status" value="1"/>
</dbReference>
<keyword evidence="8" id="KW-0411">Iron-sulfur</keyword>
<name>A0AAQ1GK76_9BURK</name>
<dbReference type="InterPro" id="IPR036188">
    <property type="entry name" value="FAD/NAD-bd_sf"/>
</dbReference>
<keyword evidence="2" id="KW-0285">Flavoprotein</keyword>
<keyword evidence="6" id="KW-0560">Oxidoreductase</keyword>
<comment type="caution">
    <text evidence="10">The sequence shown here is derived from an EMBL/GenBank/DDBJ whole genome shotgun (WGS) entry which is preliminary data.</text>
</comment>
<dbReference type="GO" id="GO:0051537">
    <property type="term" value="F:2 iron, 2 sulfur cluster binding"/>
    <property type="evidence" value="ECO:0007669"/>
    <property type="project" value="UniProtKB-KW"/>
</dbReference>
<dbReference type="PROSITE" id="PS51296">
    <property type="entry name" value="RIESKE"/>
    <property type="match status" value="1"/>
</dbReference>